<reference evidence="2 3" key="1">
    <citation type="submission" date="2013-11" db="EMBL/GenBank/DDBJ databases">
        <title>Opisthorchis viverrini - life in the bile duct.</title>
        <authorList>
            <person name="Young N.D."/>
            <person name="Nagarajan N."/>
            <person name="Lin S.J."/>
            <person name="Korhonen P.K."/>
            <person name="Jex A.R."/>
            <person name="Hall R.S."/>
            <person name="Safavi-Hemami H."/>
            <person name="Kaewkong W."/>
            <person name="Bertrand D."/>
            <person name="Gao S."/>
            <person name="Seet Q."/>
            <person name="Wongkham S."/>
            <person name="Teh B.T."/>
            <person name="Wongkham C."/>
            <person name="Intapan P.M."/>
            <person name="Maleewong W."/>
            <person name="Yang X."/>
            <person name="Hu M."/>
            <person name="Wang Z."/>
            <person name="Hofmann A."/>
            <person name="Sternberg P.W."/>
            <person name="Tan P."/>
            <person name="Wang J."/>
            <person name="Gasser R.B."/>
        </authorList>
    </citation>
    <scope>NUCLEOTIDE SEQUENCE [LARGE SCALE GENOMIC DNA]</scope>
</reference>
<name>A0A074ZRE8_OPIVI</name>
<accession>A0A074ZRE8</accession>
<dbReference type="AlphaFoldDB" id="A0A074ZRE8"/>
<feature type="domain" description="Polysaccharide biosynthesis" evidence="1">
    <location>
        <begin position="15"/>
        <end position="150"/>
    </location>
</feature>
<dbReference type="GeneID" id="20320908"/>
<sequence>MVDVDVKNYVNDPNIELQWAIRSYEHAETHFRLLCSVSDLAGLRLTRMDDRIYEEFCKVFPDLDVSLLSEDQLKSPESKALWRDFCNKFSEELEDYNLATLFRLDASKAYDEHNTCVGRLFLLNLHSLSVPRIQFLALEIARNRRGDNKPEVLRQLQ</sequence>
<dbReference type="Pfam" id="PF04669">
    <property type="entry name" value="PBDC1"/>
    <property type="match status" value="1"/>
</dbReference>
<evidence type="ECO:0000313" key="3">
    <source>
        <dbReference type="Proteomes" id="UP000054324"/>
    </source>
</evidence>
<dbReference type="PANTHER" id="PTHR13410">
    <property type="entry name" value="PROTEIN PBDC1"/>
    <property type="match status" value="1"/>
</dbReference>
<evidence type="ECO:0000259" key="1">
    <source>
        <dbReference type="Pfam" id="PF04669"/>
    </source>
</evidence>
<dbReference type="KEGG" id="ovi:T265_06729"/>
<dbReference type="OrthoDB" id="10248897at2759"/>
<keyword evidence="3" id="KW-1185">Reference proteome</keyword>
<dbReference type="GO" id="GO:0005737">
    <property type="term" value="C:cytoplasm"/>
    <property type="evidence" value="ECO:0007669"/>
    <property type="project" value="TreeGrafter"/>
</dbReference>
<dbReference type="Proteomes" id="UP000054324">
    <property type="component" value="Unassembled WGS sequence"/>
</dbReference>
<dbReference type="CTD" id="20320908"/>
<dbReference type="Gene3D" id="1.10.3560.10">
    <property type="entry name" value="yst0336 like domain"/>
    <property type="match status" value="1"/>
</dbReference>
<organism evidence="2 3">
    <name type="scientific">Opisthorchis viverrini</name>
    <name type="common">Southeast Asian liver fluke</name>
    <dbReference type="NCBI Taxonomy" id="6198"/>
    <lineage>
        <taxon>Eukaryota</taxon>
        <taxon>Metazoa</taxon>
        <taxon>Spiralia</taxon>
        <taxon>Lophotrochozoa</taxon>
        <taxon>Platyhelminthes</taxon>
        <taxon>Trematoda</taxon>
        <taxon>Digenea</taxon>
        <taxon>Opisthorchiida</taxon>
        <taxon>Opisthorchiata</taxon>
        <taxon>Opisthorchiidae</taxon>
        <taxon>Opisthorchis</taxon>
    </lineage>
</organism>
<dbReference type="EMBL" id="KL596762">
    <property type="protein sequence ID" value="KER25925.1"/>
    <property type="molecule type" value="Genomic_DNA"/>
</dbReference>
<dbReference type="InterPro" id="IPR021148">
    <property type="entry name" value="Polysacc_synth_dom"/>
</dbReference>
<protein>
    <recommendedName>
        <fullName evidence="1">Polysaccharide biosynthesis domain-containing protein</fullName>
    </recommendedName>
</protein>
<dbReference type="InterPro" id="IPR008476">
    <property type="entry name" value="PBDC1_metazoa/fungi"/>
</dbReference>
<dbReference type="InterPro" id="IPR023139">
    <property type="entry name" value="PBDC1-like_dom_sf"/>
</dbReference>
<dbReference type="RefSeq" id="XP_009170330.1">
    <property type="nucleotide sequence ID" value="XM_009172066.1"/>
</dbReference>
<dbReference type="STRING" id="6198.A0A074ZRE8"/>
<evidence type="ECO:0000313" key="2">
    <source>
        <dbReference type="EMBL" id="KER25925.1"/>
    </source>
</evidence>
<gene>
    <name evidence="2" type="ORF">T265_06729</name>
</gene>
<proteinExistence type="predicted"/>
<dbReference type="PANTHER" id="PTHR13410:SF9">
    <property type="entry name" value="PROTEIN PBDC1"/>
    <property type="match status" value="1"/>
</dbReference>